<dbReference type="InterPro" id="IPR036259">
    <property type="entry name" value="MFS_trans_sf"/>
</dbReference>
<feature type="transmembrane region" description="Helical" evidence="8">
    <location>
        <begin position="143"/>
        <end position="167"/>
    </location>
</feature>
<feature type="transmembrane region" description="Helical" evidence="8">
    <location>
        <begin position="90"/>
        <end position="110"/>
    </location>
</feature>
<sequence>MNNTRPRLVSFWCSIRVAVAFVGFLGMVAHYSQKISVGIALVCMVNHTAISQHKISIDMPTTQADIDCPYAKNTMKIEGPYSWTKNIQGIILGGYFWGYLITEIPGGYLAVRYGARFIFGIGMIISGIFTLLIPWGASLHYGVLWVFRLIVGLSHGVIWPSMTVIMAHWAPPNERGKLVGFMNAGAQIGNVLTLSIGGLMCSLNFLGGWPLIFYSTGIIGLIWGIFWILFYADSPRDQRCISNEEKEYIIDSTQKQLAGHSKNEFEAPWKAILTSPACWAFFTIHTCNNWGTYTFLTSIPKYMAEVLRFDIKSNGLLSSLPYIMFWVNINLSGAIADMIIRKEILTRTQTRKLFNVLGNLLPAIFVIALAFMTCKLKYIAVILLTFGVTFTGCCYGGGFMLTANDIAPAYAGIVFGISNTFATIPGIVSPYIVGALTEKDPNNWRIVFFICAAIYIIGMVVFLYIGSGDVQPWATKQKTEATTAEQAKIVVEHKRKYERRRETKEADTKQERVRKTQ</sequence>
<keyword evidence="2" id="KW-0813">Transport</keyword>
<dbReference type="InterPro" id="IPR050382">
    <property type="entry name" value="MFS_Na/Anion_cotransporter"/>
</dbReference>
<evidence type="ECO:0000256" key="7">
    <source>
        <dbReference type="SAM" id="MobiDB-lite"/>
    </source>
</evidence>
<feature type="transmembrane region" description="Helical" evidence="8">
    <location>
        <begin position="444"/>
        <end position="466"/>
    </location>
</feature>
<keyword evidence="5 8" id="KW-1133">Transmembrane helix</keyword>
<feature type="transmembrane region" description="Helical" evidence="8">
    <location>
        <begin position="378"/>
        <end position="402"/>
    </location>
</feature>
<dbReference type="Pfam" id="PF07690">
    <property type="entry name" value="MFS_1"/>
    <property type="match status" value="1"/>
</dbReference>
<feature type="region of interest" description="Disordered" evidence="7">
    <location>
        <begin position="495"/>
        <end position="517"/>
    </location>
</feature>
<dbReference type="GO" id="GO:0006820">
    <property type="term" value="P:monoatomic anion transport"/>
    <property type="evidence" value="ECO:0007669"/>
    <property type="project" value="TreeGrafter"/>
</dbReference>
<dbReference type="InterPro" id="IPR011701">
    <property type="entry name" value="MFS"/>
</dbReference>
<evidence type="ECO:0000256" key="6">
    <source>
        <dbReference type="ARBA" id="ARBA00023136"/>
    </source>
</evidence>
<feature type="transmembrane region" description="Helical" evidence="8">
    <location>
        <begin position="352"/>
        <end position="372"/>
    </location>
</feature>
<name>A0A8S2MAY8_9BILA</name>
<evidence type="ECO:0000256" key="3">
    <source>
        <dbReference type="ARBA" id="ARBA00022692"/>
    </source>
</evidence>
<keyword evidence="6 8" id="KW-0472">Membrane</keyword>
<evidence type="ECO:0000313" key="10">
    <source>
        <dbReference type="EMBL" id="CAF3946084.1"/>
    </source>
</evidence>
<evidence type="ECO:0000259" key="9">
    <source>
        <dbReference type="PROSITE" id="PS50850"/>
    </source>
</evidence>
<feature type="transmembrane region" description="Helical" evidence="8">
    <location>
        <begin position="188"/>
        <end position="206"/>
    </location>
</feature>
<evidence type="ECO:0000256" key="4">
    <source>
        <dbReference type="ARBA" id="ARBA00022847"/>
    </source>
</evidence>
<dbReference type="EMBL" id="CAJOBH010003288">
    <property type="protein sequence ID" value="CAF3946084.1"/>
    <property type="molecule type" value="Genomic_DNA"/>
</dbReference>
<accession>A0A8S2MAY8</accession>
<dbReference type="PANTHER" id="PTHR11662">
    <property type="entry name" value="SOLUTE CARRIER FAMILY 17"/>
    <property type="match status" value="1"/>
</dbReference>
<feature type="transmembrane region" description="Helical" evidence="8">
    <location>
        <begin position="117"/>
        <end position="137"/>
    </location>
</feature>
<keyword evidence="4" id="KW-0769">Symport</keyword>
<gene>
    <name evidence="10" type="ORF">BYL167_LOCUS10767</name>
</gene>
<dbReference type="PROSITE" id="PS50850">
    <property type="entry name" value="MFS"/>
    <property type="match status" value="1"/>
</dbReference>
<comment type="caution">
    <text evidence="10">The sequence shown here is derived from an EMBL/GenBank/DDBJ whole genome shotgun (WGS) entry which is preliminary data.</text>
</comment>
<feature type="transmembrane region" description="Helical" evidence="8">
    <location>
        <begin position="409"/>
        <end position="432"/>
    </location>
</feature>
<dbReference type="GO" id="GO:0016020">
    <property type="term" value="C:membrane"/>
    <property type="evidence" value="ECO:0007669"/>
    <property type="project" value="UniProtKB-SubCell"/>
</dbReference>
<evidence type="ECO:0000256" key="2">
    <source>
        <dbReference type="ARBA" id="ARBA00022448"/>
    </source>
</evidence>
<dbReference type="Proteomes" id="UP000681967">
    <property type="component" value="Unassembled WGS sequence"/>
</dbReference>
<feature type="transmembrane region" description="Helical" evidence="8">
    <location>
        <begin position="212"/>
        <end position="232"/>
    </location>
</feature>
<organism evidence="10 11">
    <name type="scientific">Rotaria magnacalcarata</name>
    <dbReference type="NCBI Taxonomy" id="392030"/>
    <lineage>
        <taxon>Eukaryota</taxon>
        <taxon>Metazoa</taxon>
        <taxon>Spiralia</taxon>
        <taxon>Gnathifera</taxon>
        <taxon>Rotifera</taxon>
        <taxon>Eurotatoria</taxon>
        <taxon>Bdelloidea</taxon>
        <taxon>Philodinida</taxon>
        <taxon>Philodinidae</taxon>
        <taxon>Rotaria</taxon>
    </lineage>
</organism>
<dbReference type="Gene3D" id="1.20.1250.20">
    <property type="entry name" value="MFS general substrate transporter like domains"/>
    <property type="match status" value="2"/>
</dbReference>
<dbReference type="FunFam" id="1.20.1250.20:FF:000423">
    <property type="entry name" value="Putative inorganic phosphate cotransporter-like Protein"/>
    <property type="match status" value="1"/>
</dbReference>
<dbReference type="SUPFAM" id="SSF103473">
    <property type="entry name" value="MFS general substrate transporter"/>
    <property type="match status" value="1"/>
</dbReference>
<dbReference type="InterPro" id="IPR020846">
    <property type="entry name" value="MFS_dom"/>
</dbReference>
<dbReference type="PANTHER" id="PTHR11662:SF399">
    <property type="entry name" value="FI19708P1-RELATED"/>
    <property type="match status" value="1"/>
</dbReference>
<evidence type="ECO:0000256" key="8">
    <source>
        <dbReference type="SAM" id="Phobius"/>
    </source>
</evidence>
<evidence type="ECO:0000256" key="5">
    <source>
        <dbReference type="ARBA" id="ARBA00022989"/>
    </source>
</evidence>
<evidence type="ECO:0000313" key="11">
    <source>
        <dbReference type="Proteomes" id="UP000681967"/>
    </source>
</evidence>
<comment type="subcellular location">
    <subcellularLocation>
        <location evidence="1">Membrane</location>
        <topology evidence="1">Multi-pass membrane protein</topology>
    </subcellularLocation>
</comment>
<protein>
    <recommendedName>
        <fullName evidence="9">Major facilitator superfamily (MFS) profile domain-containing protein</fullName>
    </recommendedName>
</protein>
<dbReference type="FunFam" id="1.20.1250.20:FF:000003">
    <property type="entry name" value="Solute carrier family 17 member 3"/>
    <property type="match status" value="1"/>
</dbReference>
<evidence type="ECO:0000256" key="1">
    <source>
        <dbReference type="ARBA" id="ARBA00004141"/>
    </source>
</evidence>
<dbReference type="AlphaFoldDB" id="A0A8S2MAY8"/>
<reference evidence="10" key="1">
    <citation type="submission" date="2021-02" db="EMBL/GenBank/DDBJ databases">
        <authorList>
            <person name="Nowell W R."/>
        </authorList>
    </citation>
    <scope>NUCLEOTIDE SEQUENCE</scope>
</reference>
<dbReference type="GO" id="GO:0015293">
    <property type="term" value="F:symporter activity"/>
    <property type="evidence" value="ECO:0007669"/>
    <property type="project" value="UniProtKB-KW"/>
</dbReference>
<proteinExistence type="predicted"/>
<dbReference type="CDD" id="cd17318">
    <property type="entry name" value="MFS_SLC17"/>
    <property type="match status" value="1"/>
</dbReference>
<feature type="transmembrane region" description="Helical" evidence="8">
    <location>
        <begin position="9"/>
        <end position="31"/>
    </location>
</feature>
<keyword evidence="3 8" id="KW-0812">Transmembrane</keyword>
<feature type="domain" description="Major facilitator superfamily (MFS) profile" evidence="9">
    <location>
        <begin position="18"/>
        <end position="470"/>
    </location>
</feature>
<feature type="compositionally biased region" description="Basic and acidic residues" evidence="7">
    <location>
        <begin position="499"/>
        <end position="517"/>
    </location>
</feature>